<protein>
    <submittedName>
        <fullName evidence="2">Uncharacterized protein</fullName>
    </submittedName>
</protein>
<accession>A0A2P2R336</accession>
<proteinExistence type="predicted"/>
<keyword evidence="1" id="KW-0472">Membrane</keyword>
<organism evidence="2">
    <name type="scientific">Rhizophora mucronata</name>
    <name type="common">Asiatic mangrove</name>
    <dbReference type="NCBI Taxonomy" id="61149"/>
    <lineage>
        <taxon>Eukaryota</taxon>
        <taxon>Viridiplantae</taxon>
        <taxon>Streptophyta</taxon>
        <taxon>Embryophyta</taxon>
        <taxon>Tracheophyta</taxon>
        <taxon>Spermatophyta</taxon>
        <taxon>Magnoliopsida</taxon>
        <taxon>eudicotyledons</taxon>
        <taxon>Gunneridae</taxon>
        <taxon>Pentapetalae</taxon>
        <taxon>rosids</taxon>
        <taxon>fabids</taxon>
        <taxon>Malpighiales</taxon>
        <taxon>Rhizophoraceae</taxon>
        <taxon>Rhizophora</taxon>
    </lineage>
</organism>
<sequence>MLLCSMQVFNYFFLPILEFFPFVTFVIIFMNNLRELSMHL</sequence>
<dbReference type="AlphaFoldDB" id="A0A2P2R336"/>
<reference evidence="2" key="1">
    <citation type="submission" date="2018-02" db="EMBL/GenBank/DDBJ databases">
        <title>Rhizophora mucronata_Transcriptome.</title>
        <authorList>
            <person name="Meera S.P."/>
            <person name="Sreeshan A."/>
            <person name="Augustine A."/>
        </authorList>
    </citation>
    <scope>NUCLEOTIDE SEQUENCE</scope>
    <source>
        <tissue evidence="2">Leaf</tissue>
    </source>
</reference>
<keyword evidence="1" id="KW-0812">Transmembrane</keyword>
<keyword evidence="1" id="KW-1133">Transmembrane helix</keyword>
<feature type="transmembrane region" description="Helical" evidence="1">
    <location>
        <begin position="12"/>
        <end position="33"/>
    </location>
</feature>
<evidence type="ECO:0000256" key="1">
    <source>
        <dbReference type="SAM" id="Phobius"/>
    </source>
</evidence>
<name>A0A2P2R336_RHIMU</name>
<evidence type="ECO:0000313" key="2">
    <source>
        <dbReference type="EMBL" id="MBX73679.1"/>
    </source>
</evidence>
<dbReference type="EMBL" id="GGEC01093195">
    <property type="protein sequence ID" value="MBX73679.1"/>
    <property type="molecule type" value="Transcribed_RNA"/>
</dbReference>